<dbReference type="RefSeq" id="WP_133254678.1">
    <property type="nucleotide sequence ID" value="NZ_QEOB01000059.1"/>
</dbReference>
<protein>
    <submittedName>
        <fullName evidence="1">Uncharacterized protein</fullName>
    </submittedName>
</protein>
<proteinExistence type="predicted"/>
<dbReference type="EMBL" id="QEOB01000059">
    <property type="protein sequence ID" value="PVX59454.1"/>
    <property type="molecule type" value="Genomic_DNA"/>
</dbReference>
<accession>A0ABX5K7P3</accession>
<sequence length="67" mass="7615">MLTNEQIFGRWWPKGQKRTIRVTGPALPVQEDGEDMFVLSAITGEERLSTVCQYDLTLTTALDMPEE</sequence>
<organism evidence="1 2">
    <name type="scientific">Paraburkholderia unamae</name>
    <dbReference type="NCBI Taxonomy" id="219649"/>
    <lineage>
        <taxon>Bacteria</taxon>
        <taxon>Pseudomonadati</taxon>
        <taxon>Pseudomonadota</taxon>
        <taxon>Betaproteobacteria</taxon>
        <taxon>Burkholderiales</taxon>
        <taxon>Burkholderiaceae</taxon>
        <taxon>Paraburkholderia</taxon>
    </lineage>
</organism>
<evidence type="ECO:0000313" key="2">
    <source>
        <dbReference type="Proteomes" id="UP000245712"/>
    </source>
</evidence>
<evidence type="ECO:0000313" key="1">
    <source>
        <dbReference type="EMBL" id="PVX59454.1"/>
    </source>
</evidence>
<gene>
    <name evidence="1" type="ORF">C7402_1595</name>
</gene>
<reference evidence="1 2" key="1">
    <citation type="submission" date="2018-05" db="EMBL/GenBank/DDBJ databases">
        <title>Genomic Encyclopedia of Type Strains, Phase IV (KMG-V): Genome sequencing to study the core and pangenomes of soil and plant-associated prokaryotes.</title>
        <authorList>
            <person name="Whitman W."/>
        </authorList>
    </citation>
    <scope>NUCLEOTIDE SEQUENCE [LARGE SCALE GENOMIC DNA]</scope>
    <source>
        <strain evidence="1 2">SCZa-39</strain>
    </source>
</reference>
<comment type="caution">
    <text evidence="1">The sequence shown here is derived from an EMBL/GenBank/DDBJ whole genome shotgun (WGS) entry which is preliminary data.</text>
</comment>
<keyword evidence="2" id="KW-1185">Reference proteome</keyword>
<feature type="non-terminal residue" evidence="1">
    <location>
        <position position="67"/>
    </location>
</feature>
<dbReference type="Proteomes" id="UP000245712">
    <property type="component" value="Unassembled WGS sequence"/>
</dbReference>
<name>A0ABX5K7P3_9BURK</name>